<evidence type="ECO:0008006" key="9">
    <source>
        <dbReference type="Google" id="ProtNLM"/>
    </source>
</evidence>
<sequence>MKLLLLLLFLYAVTAKRVELDWNLQYKNVNADGLFERRVISINNEWPPLPVELNVNDILVIHLQNNLNEVTVIHAHGINQNNGTNHMDGAGMVTQCPIPANHNFTYEFPVTQAGTFWIHSHYKVQYMDGLRVPLVVRDIHEPFHWDEDQIISLSDWYHQDSYTNLEQYMNHDNIEGVEPIPQSGLINDHVNSTISFKPNKTYRLRFLNMAGIATFNVYLDGHDMQVIEVDGIPTQPTRTGLIYLAAGQRVSVLVKTKSTTDLNYILHANMNPAMFDYIPDGLKLSK</sequence>
<organism evidence="7 8">
    <name type="scientific">Mucor saturninus</name>
    <dbReference type="NCBI Taxonomy" id="64648"/>
    <lineage>
        <taxon>Eukaryota</taxon>
        <taxon>Fungi</taxon>
        <taxon>Fungi incertae sedis</taxon>
        <taxon>Mucoromycota</taxon>
        <taxon>Mucoromycotina</taxon>
        <taxon>Mucoromycetes</taxon>
        <taxon>Mucorales</taxon>
        <taxon>Mucorineae</taxon>
        <taxon>Mucoraceae</taxon>
        <taxon>Mucor</taxon>
    </lineage>
</organism>
<feature type="signal peptide" evidence="4">
    <location>
        <begin position="1"/>
        <end position="15"/>
    </location>
</feature>
<dbReference type="Pfam" id="PF07732">
    <property type="entry name" value="Cu-oxidase_3"/>
    <property type="match status" value="1"/>
</dbReference>
<feature type="domain" description="Plastocyanin-like" evidence="5">
    <location>
        <begin position="148"/>
        <end position="271"/>
    </location>
</feature>
<dbReference type="SUPFAM" id="SSF49503">
    <property type="entry name" value="Cupredoxins"/>
    <property type="match status" value="2"/>
</dbReference>
<keyword evidence="3" id="KW-0186">Copper</keyword>
<keyword evidence="8" id="KW-1185">Reference proteome</keyword>
<evidence type="ECO:0000256" key="3">
    <source>
        <dbReference type="ARBA" id="ARBA00023008"/>
    </source>
</evidence>
<dbReference type="Gene3D" id="2.60.40.420">
    <property type="entry name" value="Cupredoxins - blue copper proteins"/>
    <property type="match status" value="2"/>
</dbReference>
<dbReference type="GO" id="GO:0016491">
    <property type="term" value="F:oxidoreductase activity"/>
    <property type="evidence" value="ECO:0007669"/>
    <property type="project" value="TreeGrafter"/>
</dbReference>
<dbReference type="PANTHER" id="PTHR11709">
    <property type="entry name" value="MULTI-COPPER OXIDASE"/>
    <property type="match status" value="1"/>
</dbReference>
<evidence type="ECO:0000313" key="8">
    <source>
        <dbReference type="Proteomes" id="UP000603453"/>
    </source>
</evidence>
<evidence type="ECO:0000256" key="1">
    <source>
        <dbReference type="ARBA" id="ARBA00010609"/>
    </source>
</evidence>
<dbReference type="Pfam" id="PF00394">
    <property type="entry name" value="Cu-oxidase"/>
    <property type="match status" value="1"/>
</dbReference>
<comment type="similarity">
    <text evidence="1">Belongs to the multicopper oxidase family.</text>
</comment>
<feature type="domain" description="Plastocyanin-like" evidence="6">
    <location>
        <begin position="24"/>
        <end position="138"/>
    </location>
</feature>
<dbReference type="InterPro" id="IPR008972">
    <property type="entry name" value="Cupredoxin"/>
</dbReference>
<dbReference type="OrthoDB" id="2121828at2759"/>
<dbReference type="CDD" id="cd13877">
    <property type="entry name" value="CuRO_2_Fet3p_like"/>
    <property type="match status" value="1"/>
</dbReference>
<proteinExistence type="inferred from homology"/>
<name>A0A8H7QRJ1_9FUNG</name>
<dbReference type="Proteomes" id="UP000603453">
    <property type="component" value="Unassembled WGS sequence"/>
</dbReference>
<dbReference type="EMBL" id="JAEPRD010000132">
    <property type="protein sequence ID" value="KAG2197224.1"/>
    <property type="molecule type" value="Genomic_DNA"/>
</dbReference>
<evidence type="ECO:0000313" key="7">
    <source>
        <dbReference type="EMBL" id="KAG2197224.1"/>
    </source>
</evidence>
<reference evidence="7" key="1">
    <citation type="submission" date="2020-12" db="EMBL/GenBank/DDBJ databases">
        <title>Metabolic potential, ecology and presence of endohyphal bacteria is reflected in genomic diversity of Mucoromycotina.</title>
        <authorList>
            <person name="Muszewska A."/>
            <person name="Okrasinska A."/>
            <person name="Steczkiewicz K."/>
            <person name="Drgas O."/>
            <person name="Orlowska M."/>
            <person name="Perlinska-Lenart U."/>
            <person name="Aleksandrzak-Piekarczyk T."/>
            <person name="Szatraj K."/>
            <person name="Zielenkiewicz U."/>
            <person name="Pilsyk S."/>
            <person name="Malc E."/>
            <person name="Mieczkowski P."/>
            <person name="Kruszewska J.S."/>
            <person name="Biernat P."/>
            <person name="Pawlowska J."/>
        </authorList>
    </citation>
    <scope>NUCLEOTIDE SEQUENCE</scope>
    <source>
        <strain evidence="7">WA0000017839</strain>
    </source>
</reference>
<evidence type="ECO:0000259" key="6">
    <source>
        <dbReference type="Pfam" id="PF07732"/>
    </source>
</evidence>
<protein>
    <recommendedName>
        <fullName evidence="9">Multicopper oxidase</fullName>
    </recommendedName>
</protein>
<dbReference type="GO" id="GO:0006811">
    <property type="term" value="P:monoatomic ion transport"/>
    <property type="evidence" value="ECO:0007669"/>
    <property type="project" value="InterPro"/>
</dbReference>
<dbReference type="GO" id="GO:0005507">
    <property type="term" value="F:copper ion binding"/>
    <property type="evidence" value="ECO:0007669"/>
    <property type="project" value="InterPro"/>
</dbReference>
<evidence type="ECO:0000256" key="4">
    <source>
        <dbReference type="SAM" id="SignalP"/>
    </source>
</evidence>
<gene>
    <name evidence="7" type="ORF">INT47_003599</name>
</gene>
<dbReference type="InterPro" id="IPR011707">
    <property type="entry name" value="Cu-oxidase-like_N"/>
</dbReference>
<evidence type="ECO:0000259" key="5">
    <source>
        <dbReference type="Pfam" id="PF00394"/>
    </source>
</evidence>
<dbReference type="PANTHER" id="PTHR11709:SF361">
    <property type="entry name" value="IRON TRANSPORT MULTICOPPER OXIDASE FET3"/>
    <property type="match status" value="1"/>
</dbReference>
<dbReference type="InterPro" id="IPR001117">
    <property type="entry name" value="Cu-oxidase_2nd"/>
</dbReference>
<keyword evidence="2 4" id="KW-0732">Signal</keyword>
<feature type="chain" id="PRO_5034671448" description="Multicopper oxidase" evidence="4">
    <location>
        <begin position="16"/>
        <end position="286"/>
    </location>
</feature>
<evidence type="ECO:0000256" key="2">
    <source>
        <dbReference type="ARBA" id="ARBA00022729"/>
    </source>
</evidence>
<comment type="caution">
    <text evidence="7">The sequence shown here is derived from an EMBL/GenBank/DDBJ whole genome shotgun (WGS) entry which is preliminary data.</text>
</comment>
<dbReference type="InterPro" id="IPR044130">
    <property type="entry name" value="CuRO_2_Fet3-like"/>
</dbReference>
<dbReference type="AlphaFoldDB" id="A0A8H7QRJ1"/>
<dbReference type="InterPro" id="IPR045087">
    <property type="entry name" value="Cu-oxidase_fam"/>
</dbReference>
<accession>A0A8H7QRJ1</accession>